<dbReference type="RefSeq" id="WP_114802049.1">
    <property type="nucleotide sequence ID" value="NZ_QQAV01000001.1"/>
</dbReference>
<dbReference type="Proteomes" id="UP000255265">
    <property type="component" value="Unassembled WGS sequence"/>
</dbReference>
<evidence type="ECO:0000256" key="1">
    <source>
        <dbReference type="SAM" id="MobiDB-lite"/>
    </source>
</evidence>
<feature type="region of interest" description="Disordered" evidence="1">
    <location>
        <begin position="231"/>
        <end position="264"/>
    </location>
</feature>
<proteinExistence type="predicted"/>
<accession>A0A370FSY3</accession>
<dbReference type="OrthoDB" id="8836712at2"/>
<comment type="caution">
    <text evidence="2">The sequence shown here is derived from an EMBL/GenBank/DDBJ whole genome shotgun (WGS) entry which is preliminary data.</text>
</comment>
<dbReference type="AlphaFoldDB" id="A0A370FSY3"/>
<sequence length="390" mass="40397">MRPLDLWPPLAHIRSTLEGPPARRPAAGPAREGEPAAAEAGAPADLLLPLTELARRREALAARGFGARWAPGRLLSVLCDGRMLGVLLDRLLPDGRWQGWLAAGEADWAGAWDVLLEPQDEPFEPLFGVVQAWNPVTLVPAPQLCARVLGELSATRLAAVRAVADEWAAQRVGAPAGAVPATPPAPGQIALRGVAGCFTVLTGTPLADEGDPRADYQGLYQQAARRLAQSAAPAGLAGRTQARSAASPAGGQARSGGREDDAGPLGRFLRRLGGGAGGFRGTWGPALAVLALVLVVQNAGLLPALHGGDDDAMRLRDAPPTAPAAPQVDARVRWKPGTDMADAARLLQTAGAQAVAGPDGQGRWSLRLLQPQDGLAVLRSSPLVDAVELP</sequence>
<gene>
    <name evidence="2" type="ORF">DFR41_1011235</name>
</gene>
<reference evidence="2 3" key="1">
    <citation type="submission" date="2018-07" db="EMBL/GenBank/DDBJ databases">
        <title>Genomic Encyclopedia of Type Strains, Phase IV (KMG-IV): sequencing the most valuable type-strain genomes for metagenomic binning, comparative biology and taxonomic classification.</title>
        <authorList>
            <person name="Goeker M."/>
        </authorList>
    </citation>
    <scope>NUCLEOTIDE SEQUENCE [LARGE SCALE GENOMIC DNA]</scope>
    <source>
        <strain evidence="2 3">DSM 21352</strain>
    </source>
</reference>
<evidence type="ECO:0000313" key="3">
    <source>
        <dbReference type="Proteomes" id="UP000255265"/>
    </source>
</evidence>
<dbReference type="EMBL" id="QQAV01000001">
    <property type="protein sequence ID" value="RDI29479.1"/>
    <property type="molecule type" value="Genomic_DNA"/>
</dbReference>
<evidence type="ECO:0000313" key="2">
    <source>
        <dbReference type="EMBL" id="RDI29479.1"/>
    </source>
</evidence>
<protein>
    <submittedName>
        <fullName evidence="2">Uncharacterized protein</fullName>
    </submittedName>
</protein>
<organism evidence="2 3">
    <name type="scientific">Pseudacidovorax intermedius</name>
    <dbReference type="NCBI Taxonomy" id="433924"/>
    <lineage>
        <taxon>Bacteria</taxon>
        <taxon>Pseudomonadati</taxon>
        <taxon>Pseudomonadota</taxon>
        <taxon>Betaproteobacteria</taxon>
        <taxon>Burkholderiales</taxon>
        <taxon>Comamonadaceae</taxon>
        <taxon>Pseudacidovorax</taxon>
    </lineage>
</organism>
<name>A0A370FSY3_9BURK</name>
<keyword evidence="3" id="KW-1185">Reference proteome</keyword>
<dbReference type="STRING" id="433924.NS331_14330"/>
<feature type="compositionally biased region" description="Low complexity" evidence="1">
    <location>
        <begin position="18"/>
        <end position="40"/>
    </location>
</feature>
<feature type="region of interest" description="Disordered" evidence="1">
    <location>
        <begin position="17"/>
        <end position="40"/>
    </location>
</feature>